<sequence>MIREGFVWHVGGLDQSIWHDAWSLLRKLGDILPFIHISDLFLSLRDILVSGAWFLDDLLTPIPMDVKEKLLSLPPPDPNVQEAGWYWNLVLQSLSSVYGMYLRGVWDYRRNRWCQDGKLEVYVKGGCAPAELHQIRIWELS</sequence>
<accession>A0ABU6SIT8</accession>
<protein>
    <submittedName>
        <fullName evidence="1">Uncharacterized protein</fullName>
    </submittedName>
</protein>
<dbReference type="Proteomes" id="UP001341840">
    <property type="component" value="Unassembled WGS sequence"/>
</dbReference>
<reference evidence="1 2" key="1">
    <citation type="journal article" date="2023" name="Plants (Basel)">
        <title>Bridging the Gap: Combining Genomics and Transcriptomics Approaches to Understand Stylosanthes scabra, an Orphan Legume from the Brazilian Caatinga.</title>
        <authorList>
            <person name="Ferreira-Neto J.R.C."/>
            <person name="da Silva M.D."/>
            <person name="Binneck E."/>
            <person name="de Melo N.F."/>
            <person name="da Silva R.H."/>
            <person name="de Melo A.L.T.M."/>
            <person name="Pandolfi V."/>
            <person name="Bustamante F.O."/>
            <person name="Brasileiro-Vidal A.C."/>
            <person name="Benko-Iseppon A.M."/>
        </authorList>
    </citation>
    <scope>NUCLEOTIDE SEQUENCE [LARGE SCALE GENOMIC DNA]</scope>
    <source>
        <tissue evidence="1">Leaves</tissue>
    </source>
</reference>
<name>A0ABU6SIT8_9FABA</name>
<evidence type="ECO:0000313" key="1">
    <source>
        <dbReference type="EMBL" id="MED6136327.1"/>
    </source>
</evidence>
<keyword evidence="2" id="KW-1185">Reference proteome</keyword>
<gene>
    <name evidence="1" type="ORF">PIB30_055028</name>
</gene>
<comment type="caution">
    <text evidence="1">The sequence shown here is derived from an EMBL/GenBank/DDBJ whole genome shotgun (WGS) entry which is preliminary data.</text>
</comment>
<organism evidence="1 2">
    <name type="scientific">Stylosanthes scabra</name>
    <dbReference type="NCBI Taxonomy" id="79078"/>
    <lineage>
        <taxon>Eukaryota</taxon>
        <taxon>Viridiplantae</taxon>
        <taxon>Streptophyta</taxon>
        <taxon>Embryophyta</taxon>
        <taxon>Tracheophyta</taxon>
        <taxon>Spermatophyta</taxon>
        <taxon>Magnoliopsida</taxon>
        <taxon>eudicotyledons</taxon>
        <taxon>Gunneridae</taxon>
        <taxon>Pentapetalae</taxon>
        <taxon>rosids</taxon>
        <taxon>fabids</taxon>
        <taxon>Fabales</taxon>
        <taxon>Fabaceae</taxon>
        <taxon>Papilionoideae</taxon>
        <taxon>50 kb inversion clade</taxon>
        <taxon>dalbergioids sensu lato</taxon>
        <taxon>Dalbergieae</taxon>
        <taxon>Pterocarpus clade</taxon>
        <taxon>Stylosanthes</taxon>
    </lineage>
</organism>
<proteinExistence type="predicted"/>
<evidence type="ECO:0000313" key="2">
    <source>
        <dbReference type="Proteomes" id="UP001341840"/>
    </source>
</evidence>
<dbReference type="EMBL" id="JASCZI010060840">
    <property type="protein sequence ID" value="MED6136327.1"/>
    <property type="molecule type" value="Genomic_DNA"/>
</dbReference>